<dbReference type="Proteomes" id="UP001428341">
    <property type="component" value="Unassembled WGS sequence"/>
</dbReference>
<accession>A0AAP0QA15</accession>
<keyword evidence="1" id="KW-0732">Signal</keyword>
<evidence type="ECO:0008006" key="4">
    <source>
        <dbReference type="Google" id="ProtNLM"/>
    </source>
</evidence>
<evidence type="ECO:0000313" key="2">
    <source>
        <dbReference type="EMBL" id="KAK9175609.1"/>
    </source>
</evidence>
<proteinExistence type="predicted"/>
<feature type="signal peptide" evidence="1">
    <location>
        <begin position="1"/>
        <end position="21"/>
    </location>
</feature>
<reference evidence="2 3" key="1">
    <citation type="submission" date="2024-05" db="EMBL/GenBank/DDBJ databases">
        <title>Haplotype-resolved chromosome-level genome assembly of Huyou (Citrus changshanensis).</title>
        <authorList>
            <person name="Miao C."/>
            <person name="Chen W."/>
            <person name="Wu Y."/>
            <person name="Wang L."/>
            <person name="Zhao S."/>
            <person name="Grierson D."/>
            <person name="Xu C."/>
            <person name="Chen K."/>
        </authorList>
    </citation>
    <scope>NUCLEOTIDE SEQUENCE [LARGE SCALE GENOMIC DNA]</scope>
    <source>
        <strain evidence="2">01-14</strain>
        <tissue evidence="2">Leaf</tissue>
    </source>
</reference>
<dbReference type="AlphaFoldDB" id="A0AAP0QA15"/>
<dbReference type="EMBL" id="JBCGBO010000025">
    <property type="protein sequence ID" value="KAK9175609.1"/>
    <property type="molecule type" value="Genomic_DNA"/>
</dbReference>
<comment type="caution">
    <text evidence="2">The sequence shown here is derived from an EMBL/GenBank/DDBJ whole genome shotgun (WGS) entry which is preliminary data.</text>
</comment>
<gene>
    <name evidence="2" type="ORF">WN944_027616</name>
</gene>
<keyword evidence="3" id="KW-1185">Reference proteome</keyword>
<organism evidence="2 3">
    <name type="scientific">Citrus x changshan-huyou</name>
    <dbReference type="NCBI Taxonomy" id="2935761"/>
    <lineage>
        <taxon>Eukaryota</taxon>
        <taxon>Viridiplantae</taxon>
        <taxon>Streptophyta</taxon>
        <taxon>Embryophyta</taxon>
        <taxon>Tracheophyta</taxon>
        <taxon>Spermatophyta</taxon>
        <taxon>Magnoliopsida</taxon>
        <taxon>eudicotyledons</taxon>
        <taxon>Gunneridae</taxon>
        <taxon>Pentapetalae</taxon>
        <taxon>rosids</taxon>
        <taxon>malvids</taxon>
        <taxon>Sapindales</taxon>
        <taxon>Rutaceae</taxon>
        <taxon>Aurantioideae</taxon>
        <taxon>Citrus</taxon>
    </lineage>
</organism>
<protein>
    <recommendedName>
        <fullName evidence="4">Secreted protein</fullName>
    </recommendedName>
</protein>
<sequence length="118" mass="14327">MNRMSLMFIFINHISVNVVNSQSLHFLFKMSIFSCSRALYWTKNEYSKLRRKFETLVQVLLWSQYRWAVFGISSVLHERNFFCFKRWWGKKKKLNCVPWKAQTTMEAKIMSRLAEIFI</sequence>
<evidence type="ECO:0000256" key="1">
    <source>
        <dbReference type="SAM" id="SignalP"/>
    </source>
</evidence>
<evidence type="ECO:0000313" key="3">
    <source>
        <dbReference type="Proteomes" id="UP001428341"/>
    </source>
</evidence>
<feature type="chain" id="PRO_5042892462" description="Secreted protein" evidence="1">
    <location>
        <begin position="22"/>
        <end position="118"/>
    </location>
</feature>
<name>A0AAP0QA15_9ROSI</name>